<dbReference type="InterPro" id="IPR036890">
    <property type="entry name" value="HATPase_C_sf"/>
</dbReference>
<dbReference type="GO" id="GO:0000819">
    <property type="term" value="P:sister chromatid segregation"/>
    <property type="evidence" value="ECO:0007669"/>
    <property type="project" value="TreeGrafter"/>
</dbReference>
<dbReference type="PANTHER" id="PTHR10169">
    <property type="entry name" value="DNA TOPOISOMERASE/GYRASE"/>
    <property type="match status" value="1"/>
</dbReference>
<proteinExistence type="predicted"/>
<organism evidence="4 5">
    <name type="scientific">Steinernema carpocapsae</name>
    <name type="common">Entomopathogenic nematode</name>
    <dbReference type="NCBI Taxonomy" id="34508"/>
    <lineage>
        <taxon>Eukaryota</taxon>
        <taxon>Metazoa</taxon>
        <taxon>Ecdysozoa</taxon>
        <taxon>Nematoda</taxon>
        <taxon>Chromadorea</taxon>
        <taxon>Rhabditida</taxon>
        <taxon>Tylenchina</taxon>
        <taxon>Panagrolaimomorpha</taxon>
        <taxon>Strongyloidoidea</taxon>
        <taxon>Steinernematidae</taxon>
        <taxon>Steinernema</taxon>
    </lineage>
</organism>
<dbReference type="AlphaFoldDB" id="A0A4U5N5X4"/>
<dbReference type="SUPFAM" id="SSF55874">
    <property type="entry name" value="ATPase domain of HSP90 chaperone/DNA topoisomerase II/histidine kinase"/>
    <property type="match status" value="1"/>
</dbReference>
<gene>
    <name evidence="4" type="ORF">L596_018711</name>
</gene>
<dbReference type="PRINTS" id="PR00418">
    <property type="entry name" value="TPI2FAMILY"/>
</dbReference>
<evidence type="ECO:0000256" key="2">
    <source>
        <dbReference type="SAM" id="MobiDB-lite"/>
    </source>
</evidence>
<dbReference type="GO" id="GO:0005634">
    <property type="term" value="C:nucleus"/>
    <property type="evidence" value="ECO:0007669"/>
    <property type="project" value="TreeGrafter"/>
</dbReference>
<feature type="compositionally biased region" description="Basic residues" evidence="2">
    <location>
        <begin position="70"/>
        <end position="82"/>
    </location>
</feature>
<evidence type="ECO:0000313" key="4">
    <source>
        <dbReference type="EMBL" id="TKR77800.1"/>
    </source>
</evidence>
<name>A0A4U5N5X4_STECR</name>
<keyword evidence="1" id="KW-0238">DNA-binding</keyword>
<dbReference type="OrthoDB" id="276498at2759"/>
<dbReference type="GO" id="GO:0000712">
    <property type="term" value="P:resolution of meiotic recombination intermediates"/>
    <property type="evidence" value="ECO:0007669"/>
    <property type="project" value="TreeGrafter"/>
</dbReference>
<evidence type="ECO:0000256" key="1">
    <source>
        <dbReference type="ARBA" id="ARBA00023125"/>
    </source>
</evidence>
<reference evidence="4 5" key="2">
    <citation type="journal article" date="2019" name="G3 (Bethesda)">
        <title>Hybrid Assembly of the Genome of the Entomopathogenic Nematode Steinernema carpocapsae Identifies the X-Chromosome.</title>
        <authorList>
            <person name="Serra L."/>
            <person name="Macchietto M."/>
            <person name="Macias-Munoz A."/>
            <person name="McGill C.J."/>
            <person name="Rodriguez I.M."/>
            <person name="Rodriguez B."/>
            <person name="Murad R."/>
            <person name="Mortazavi A."/>
        </authorList>
    </citation>
    <scope>NUCLEOTIDE SEQUENCE [LARGE SCALE GENOMIC DNA]</scope>
    <source>
        <strain evidence="4 5">ALL</strain>
    </source>
</reference>
<keyword evidence="5" id="KW-1185">Reference proteome</keyword>
<comment type="caution">
    <text evidence="4">The sequence shown here is derived from an EMBL/GenBank/DDBJ whole genome shotgun (WGS) entry which is preliminary data.</text>
</comment>
<accession>A0A4U5N5X4</accession>
<dbReference type="Proteomes" id="UP000298663">
    <property type="component" value="Unassembled WGS sequence"/>
</dbReference>
<protein>
    <recommendedName>
        <fullName evidence="3">Histidine kinase/HSP90-like ATPase domain-containing protein</fullName>
    </recommendedName>
</protein>
<dbReference type="PANTHER" id="PTHR10169:SF62">
    <property type="entry name" value="DNA TOPOISOMERASE 2 TOP-2-RELATED"/>
    <property type="match status" value="1"/>
</dbReference>
<feature type="domain" description="Histidine kinase/HSP90-like ATPase" evidence="3">
    <location>
        <begin position="168"/>
        <end position="250"/>
    </location>
</feature>
<dbReference type="Pfam" id="PF02518">
    <property type="entry name" value="HATPase_c"/>
    <property type="match status" value="1"/>
</dbReference>
<evidence type="ECO:0000259" key="3">
    <source>
        <dbReference type="Pfam" id="PF02518"/>
    </source>
</evidence>
<dbReference type="InterPro" id="IPR003594">
    <property type="entry name" value="HATPase_dom"/>
</dbReference>
<reference evidence="4 5" key="1">
    <citation type="journal article" date="2015" name="Genome Biol.">
        <title>Comparative genomics of Steinernema reveals deeply conserved gene regulatory networks.</title>
        <authorList>
            <person name="Dillman A.R."/>
            <person name="Macchietto M."/>
            <person name="Porter C.F."/>
            <person name="Rogers A."/>
            <person name="Williams B."/>
            <person name="Antoshechkin I."/>
            <person name="Lee M.M."/>
            <person name="Goodwin Z."/>
            <person name="Lu X."/>
            <person name="Lewis E.E."/>
            <person name="Goodrich-Blair H."/>
            <person name="Stock S.P."/>
            <person name="Adams B.J."/>
            <person name="Sternberg P.W."/>
            <person name="Mortazavi A."/>
        </authorList>
    </citation>
    <scope>NUCLEOTIDE SEQUENCE [LARGE SCALE GENOMIC DNA]</scope>
    <source>
        <strain evidence="4 5">ALL</strain>
    </source>
</reference>
<evidence type="ECO:0000313" key="5">
    <source>
        <dbReference type="Proteomes" id="UP000298663"/>
    </source>
</evidence>
<feature type="region of interest" description="Disordered" evidence="2">
    <location>
        <begin position="62"/>
        <end position="89"/>
    </location>
</feature>
<dbReference type="EMBL" id="AZBU02000005">
    <property type="protein sequence ID" value="TKR77800.1"/>
    <property type="molecule type" value="Genomic_DNA"/>
</dbReference>
<dbReference type="InterPro" id="IPR050634">
    <property type="entry name" value="DNA_Topoisomerase_II"/>
</dbReference>
<dbReference type="Gene3D" id="3.30.565.10">
    <property type="entry name" value="Histidine kinase-like ATPase, C-terminal domain"/>
    <property type="match status" value="1"/>
</dbReference>
<sequence>MVSVTSVEVDRRASCQDWREEPKARHWLCALRPQSHSVRSVTEIVFSCTKLVGKLEMSSDESDYELPKTPAKKKAAPKKTPNKKINDSAFNDSDDDFMNVFTNIDNPDGTHKALSIEQIYQKKSQLEHILLRPDTYVGSVEYTDKEMQWVYDAEKDTIVQRKISYVPGLYKIFDEILVNAADNKQRDPKMNKIKINIDKEKNEISVHNNGKGVPVVMHKEEKLYVPELIFGTLLTSSNYNDAEKKVTGTGVFVAAFFRL</sequence>
<dbReference type="GO" id="GO:0003677">
    <property type="term" value="F:DNA binding"/>
    <property type="evidence" value="ECO:0007669"/>
    <property type="project" value="UniProtKB-KW"/>
</dbReference>